<organism evidence="2 3">
    <name type="scientific">Streptomyces salyersiae</name>
    <dbReference type="NCBI Taxonomy" id="3075530"/>
    <lineage>
        <taxon>Bacteria</taxon>
        <taxon>Bacillati</taxon>
        <taxon>Actinomycetota</taxon>
        <taxon>Actinomycetes</taxon>
        <taxon>Kitasatosporales</taxon>
        <taxon>Streptomycetaceae</taxon>
        <taxon>Streptomyces</taxon>
    </lineage>
</organism>
<proteinExistence type="predicted"/>
<dbReference type="RefSeq" id="WP_200692704.1">
    <property type="nucleotide sequence ID" value="NZ_JAVREX010000009.1"/>
</dbReference>
<feature type="compositionally biased region" description="Basic and acidic residues" evidence="1">
    <location>
        <begin position="66"/>
        <end position="77"/>
    </location>
</feature>
<dbReference type="Proteomes" id="UP001183777">
    <property type="component" value="Unassembled WGS sequence"/>
</dbReference>
<feature type="compositionally biased region" description="Basic residues" evidence="1">
    <location>
        <begin position="56"/>
        <end position="65"/>
    </location>
</feature>
<feature type="region of interest" description="Disordered" evidence="1">
    <location>
        <begin position="56"/>
        <end position="77"/>
    </location>
</feature>
<evidence type="ECO:0000313" key="3">
    <source>
        <dbReference type="Proteomes" id="UP001183777"/>
    </source>
</evidence>
<dbReference type="EMBL" id="JAVREX010000009">
    <property type="protein sequence ID" value="MDT0430313.1"/>
    <property type="molecule type" value="Genomic_DNA"/>
</dbReference>
<name>A0ABU2RN87_9ACTN</name>
<evidence type="ECO:0000313" key="2">
    <source>
        <dbReference type="EMBL" id="MDT0430313.1"/>
    </source>
</evidence>
<feature type="compositionally biased region" description="Polar residues" evidence="1">
    <location>
        <begin position="1"/>
        <end position="10"/>
    </location>
</feature>
<comment type="caution">
    <text evidence="2">The sequence shown here is derived from an EMBL/GenBank/DDBJ whole genome shotgun (WGS) entry which is preliminary data.</text>
</comment>
<keyword evidence="3" id="KW-1185">Reference proteome</keyword>
<feature type="region of interest" description="Disordered" evidence="1">
    <location>
        <begin position="1"/>
        <end position="31"/>
    </location>
</feature>
<gene>
    <name evidence="2" type="ORF">RM649_22025</name>
</gene>
<evidence type="ECO:0000256" key="1">
    <source>
        <dbReference type="SAM" id="MobiDB-lite"/>
    </source>
</evidence>
<protein>
    <submittedName>
        <fullName evidence="2">Uncharacterized protein</fullName>
    </submittedName>
</protein>
<sequence>MDDDCLSTSRCAGLDPCPKPRREGDAGGLPADTTLTRIIATDTLCTLYFVEEMRARPGRAGRRREHGALRATRNEAA</sequence>
<reference evidence="3" key="1">
    <citation type="submission" date="2023-07" db="EMBL/GenBank/DDBJ databases">
        <title>30 novel species of actinomycetes from the DSMZ collection.</title>
        <authorList>
            <person name="Nouioui I."/>
        </authorList>
    </citation>
    <scope>NUCLEOTIDE SEQUENCE [LARGE SCALE GENOMIC DNA]</scope>
    <source>
        <strain evidence="3">DSM 41770</strain>
    </source>
</reference>
<accession>A0ABU2RN87</accession>